<dbReference type="Gene3D" id="1.10.238.10">
    <property type="entry name" value="EF-hand"/>
    <property type="match status" value="1"/>
</dbReference>
<sequence>MAYNRTFNPDSLPAFAEPERKHVNTTTSSSVPAPAQAPNPAQQAIHQQQYSKPAPPLPAEQLGGRRPSPQMQPPANYGYGSPPPQNYGFSSPPPGSQGSRPHSGSLSRPQPMSRPPQSPAPSSGADPALWPLFKAVDKDGSGHLTEKELRAALVNGDWSSFDPYTVKMMIRMFDTDRSGTIGFQEFCGLWGFLAAWRSLFDRFDADKSGNISLDEYTNALVAFGYRLSPHFVDTLFRTYDKRGEGAISFDLFVQSCISLKRMTDVFKKYDDDRDGYITLSFEDFLTEIIRQK</sequence>
<feature type="compositionally biased region" description="Pro residues" evidence="6">
    <location>
        <begin position="81"/>
        <end position="95"/>
    </location>
</feature>
<evidence type="ECO:0000313" key="9">
    <source>
        <dbReference type="Proteomes" id="UP000235371"/>
    </source>
</evidence>
<keyword evidence="4" id="KW-0677">Repeat</keyword>
<evidence type="ECO:0000256" key="5">
    <source>
        <dbReference type="ARBA" id="ARBA00022837"/>
    </source>
</evidence>
<feature type="compositionally biased region" description="Low complexity" evidence="6">
    <location>
        <begin position="32"/>
        <end position="49"/>
    </location>
</feature>
<feature type="domain" description="EF-hand" evidence="7">
    <location>
        <begin position="257"/>
        <end position="292"/>
    </location>
</feature>
<dbReference type="OrthoDB" id="186625at2759"/>
<dbReference type="InterPro" id="IPR051426">
    <property type="entry name" value="Peflin/Sorcin_CaBP"/>
</dbReference>
<dbReference type="CDD" id="cd16180">
    <property type="entry name" value="EFh_PEF_Group_I"/>
    <property type="match status" value="1"/>
</dbReference>
<keyword evidence="2" id="KW-0963">Cytoplasm</keyword>
<dbReference type="AlphaFoldDB" id="A0A2J6SMU5"/>
<feature type="compositionally biased region" description="Low complexity" evidence="6">
    <location>
        <begin position="96"/>
        <end position="111"/>
    </location>
</feature>
<dbReference type="InParanoid" id="A0A2J6SMU5"/>
<keyword evidence="5" id="KW-0106">Calcium</keyword>
<dbReference type="Proteomes" id="UP000235371">
    <property type="component" value="Unassembled WGS sequence"/>
</dbReference>
<dbReference type="PANTHER" id="PTHR46212">
    <property type="entry name" value="PEFLIN"/>
    <property type="match status" value="1"/>
</dbReference>
<dbReference type="PROSITE" id="PS50222">
    <property type="entry name" value="EF_HAND_2"/>
    <property type="match status" value="3"/>
</dbReference>
<name>A0A2J6SMU5_9HELO</name>
<organism evidence="8 9">
    <name type="scientific">Hyaloscypha bicolor E</name>
    <dbReference type="NCBI Taxonomy" id="1095630"/>
    <lineage>
        <taxon>Eukaryota</taxon>
        <taxon>Fungi</taxon>
        <taxon>Dikarya</taxon>
        <taxon>Ascomycota</taxon>
        <taxon>Pezizomycotina</taxon>
        <taxon>Leotiomycetes</taxon>
        <taxon>Helotiales</taxon>
        <taxon>Hyaloscyphaceae</taxon>
        <taxon>Hyaloscypha</taxon>
        <taxon>Hyaloscypha bicolor</taxon>
    </lineage>
</organism>
<dbReference type="PANTHER" id="PTHR46212:SF3">
    <property type="entry name" value="GH27120P"/>
    <property type="match status" value="1"/>
</dbReference>
<proteinExistence type="predicted"/>
<dbReference type="SUPFAM" id="SSF47473">
    <property type="entry name" value="EF-hand"/>
    <property type="match status" value="1"/>
</dbReference>
<dbReference type="Pfam" id="PF13202">
    <property type="entry name" value="EF-hand_5"/>
    <property type="match status" value="1"/>
</dbReference>
<accession>A0A2J6SMU5</accession>
<evidence type="ECO:0000313" key="8">
    <source>
        <dbReference type="EMBL" id="PMD52085.1"/>
    </source>
</evidence>
<feature type="domain" description="EF-hand" evidence="7">
    <location>
        <begin position="191"/>
        <end position="226"/>
    </location>
</feature>
<evidence type="ECO:0000256" key="6">
    <source>
        <dbReference type="SAM" id="MobiDB-lite"/>
    </source>
</evidence>
<dbReference type="STRING" id="1095630.A0A2J6SMU5"/>
<gene>
    <name evidence="8" type="ORF">K444DRAFT_637303</name>
</gene>
<evidence type="ECO:0000256" key="3">
    <source>
        <dbReference type="ARBA" id="ARBA00022723"/>
    </source>
</evidence>
<evidence type="ECO:0000256" key="1">
    <source>
        <dbReference type="ARBA" id="ARBA00004496"/>
    </source>
</evidence>
<dbReference type="GO" id="GO:0048306">
    <property type="term" value="F:calcium-dependent protein binding"/>
    <property type="evidence" value="ECO:0007669"/>
    <property type="project" value="UniProtKB-ARBA"/>
</dbReference>
<dbReference type="RefSeq" id="XP_024728989.1">
    <property type="nucleotide sequence ID" value="XM_024884105.1"/>
</dbReference>
<dbReference type="GO" id="GO:0005737">
    <property type="term" value="C:cytoplasm"/>
    <property type="evidence" value="ECO:0007669"/>
    <property type="project" value="UniProtKB-SubCell"/>
</dbReference>
<feature type="domain" description="EF-hand" evidence="7">
    <location>
        <begin position="132"/>
        <end position="159"/>
    </location>
</feature>
<dbReference type="InterPro" id="IPR002048">
    <property type="entry name" value="EF_hand_dom"/>
</dbReference>
<dbReference type="InterPro" id="IPR011992">
    <property type="entry name" value="EF-hand-dom_pair"/>
</dbReference>
<keyword evidence="3" id="KW-0479">Metal-binding</keyword>
<dbReference type="SMART" id="SM00054">
    <property type="entry name" value="EFh"/>
    <property type="match status" value="4"/>
</dbReference>
<dbReference type="Pfam" id="PF13499">
    <property type="entry name" value="EF-hand_7"/>
    <property type="match status" value="2"/>
</dbReference>
<protein>
    <submittedName>
        <fullName evidence="8">EF-hand</fullName>
    </submittedName>
</protein>
<comment type="subcellular location">
    <subcellularLocation>
        <location evidence="1">Cytoplasm</location>
    </subcellularLocation>
</comment>
<evidence type="ECO:0000256" key="2">
    <source>
        <dbReference type="ARBA" id="ARBA00022490"/>
    </source>
</evidence>
<dbReference type="GeneID" id="36592182"/>
<dbReference type="PROSITE" id="PS00018">
    <property type="entry name" value="EF_HAND_1"/>
    <property type="match status" value="2"/>
</dbReference>
<evidence type="ECO:0000259" key="7">
    <source>
        <dbReference type="PROSITE" id="PS50222"/>
    </source>
</evidence>
<dbReference type="InterPro" id="IPR018247">
    <property type="entry name" value="EF_Hand_1_Ca_BS"/>
</dbReference>
<dbReference type="EMBL" id="KZ613912">
    <property type="protein sequence ID" value="PMD52085.1"/>
    <property type="molecule type" value="Genomic_DNA"/>
</dbReference>
<reference evidence="8 9" key="1">
    <citation type="submission" date="2016-04" db="EMBL/GenBank/DDBJ databases">
        <title>A degradative enzymes factory behind the ericoid mycorrhizal symbiosis.</title>
        <authorList>
            <consortium name="DOE Joint Genome Institute"/>
            <person name="Martino E."/>
            <person name="Morin E."/>
            <person name="Grelet G."/>
            <person name="Kuo A."/>
            <person name="Kohler A."/>
            <person name="Daghino S."/>
            <person name="Barry K."/>
            <person name="Choi C."/>
            <person name="Cichocki N."/>
            <person name="Clum A."/>
            <person name="Copeland A."/>
            <person name="Hainaut M."/>
            <person name="Haridas S."/>
            <person name="Labutti K."/>
            <person name="Lindquist E."/>
            <person name="Lipzen A."/>
            <person name="Khouja H.-R."/>
            <person name="Murat C."/>
            <person name="Ohm R."/>
            <person name="Olson A."/>
            <person name="Spatafora J."/>
            <person name="Veneault-Fourrey C."/>
            <person name="Henrissat B."/>
            <person name="Grigoriev I."/>
            <person name="Martin F."/>
            <person name="Perotto S."/>
        </authorList>
    </citation>
    <scope>NUCLEOTIDE SEQUENCE [LARGE SCALE GENOMIC DNA]</scope>
    <source>
        <strain evidence="8 9">E</strain>
    </source>
</reference>
<keyword evidence="9" id="KW-1185">Reference proteome</keyword>
<dbReference type="GO" id="GO:0005509">
    <property type="term" value="F:calcium ion binding"/>
    <property type="evidence" value="ECO:0007669"/>
    <property type="project" value="InterPro"/>
</dbReference>
<evidence type="ECO:0000256" key="4">
    <source>
        <dbReference type="ARBA" id="ARBA00022737"/>
    </source>
</evidence>
<feature type="region of interest" description="Disordered" evidence="6">
    <location>
        <begin position="1"/>
        <end position="128"/>
    </location>
</feature>